<dbReference type="InterPro" id="IPR017896">
    <property type="entry name" value="4Fe4S_Fe-S-bd"/>
</dbReference>
<dbReference type="Gene3D" id="3.30.70.20">
    <property type="match status" value="2"/>
</dbReference>
<keyword evidence="12" id="KW-1185">Reference proteome</keyword>
<keyword evidence="5" id="KW-0249">Electron transport</keyword>
<keyword evidence="7" id="KW-0411">Iron-sulfur</keyword>
<name>A0AAX2A766_9BACT</name>
<reference evidence="9 11" key="2">
    <citation type="submission" date="2018-07" db="EMBL/GenBank/DDBJ databases">
        <title>Complete genome of the Arcobacter bivalviorum type strain LMG 26154.</title>
        <authorList>
            <person name="Miller W.G."/>
            <person name="Yee E."/>
            <person name="Bono J.L."/>
        </authorList>
    </citation>
    <scope>NUCLEOTIDE SEQUENCE [LARGE SCALE GENOMIC DNA]</scope>
    <source>
        <strain evidence="9 11">LMG 26154</strain>
    </source>
</reference>
<evidence type="ECO:0000259" key="8">
    <source>
        <dbReference type="PROSITE" id="PS51379"/>
    </source>
</evidence>
<dbReference type="Proteomes" id="UP000289193">
    <property type="component" value="Unassembled WGS sequence"/>
</dbReference>
<evidence type="ECO:0000256" key="2">
    <source>
        <dbReference type="ARBA" id="ARBA00022485"/>
    </source>
</evidence>
<dbReference type="SUPFAM" id="SSF46548">
    <property type="entry name" value="alpha-helical ferredoxin"/>
    <property type="match status" value="1"/>
</dbReference>
<dbReference type="GO" id="GO:0051539">
    <property type="term" value="F:4 iron, 4 sulfur cluster binding"/>
    <property type="evidence" value="ECO:0007669"/>
    <property type="project" value="UniProtKB-KW"/>
</dbReference>
<dbReference type="Proteomes" id="UP000253850">
    <property type="component" value="Chromosome"/>
</dbReference>
<dbReference type="InterPro" id="IPR004496">
    <property type="entry name" value="NapF"/>
</dbReference>
<dbReference type="CDD" id="cd10564">
    <property type="entry name" value="NapF_like"/>
    <property type="match status" value="1"/>
</dbReference>
<evidence type="ECO:0000256" key="7">
    <source>
        <dbReference type="ARBA" id="ARBA00023014"/>
    </source>
</evidence>
<dbReference type="EMBL" id="PDKM01000004">
    <property type="protein sequence ID" value="RXK09810.1"/>
    <property type="molecule type" value="Genomic_DNA"/>
</dbReference>
<organism evidence="10 12">
    <name type="scientific">Halarcobacter bivalviorum</name>
    <dbReference type="NCBI Taxonomy" id="663364"/>
    <lineage>
        <taxon>Bacteria</taxon>
        <taxon>Pseudomonadati</taxon>
        <taxon>Campylobacterota</taxon>
        <taxon>Epsilonproteobacteria</taxon>
        <taxon>Campylobacterales</taxon>
        <taxon>Arcobacteraceae</taxon>
        <taxon>Halarcobacter</taxon>
    </lineage>
</organism>
<dbReference type="KEGG" id="hbv:ABIV_2619"/>
<feature type="domain" description="4Fe-4S ferredoxin-type" evidence="8">
    <location>
        <begin position="133"/>
        <end position="162"/>
    </location>
</feature>
<dbReference type="Pfam" id="PF00037">
    <property type="entry name" value="Fer4"/>
    <property type="match status" value="1"/>
</dbReference>
<proteinExistence type="predicted"/>
<evidence type="ECO:0000256" key="6">
    <source>
        <dbReference type="ARBA" id="ARBA00023004"/>
    </source>
</evidence>
<reference evidence="10 12" key="1">
    <citation type="submission" date="2017-10" db="EMBL/GenBank/DDBJ databases">
        <title>Genomics of the genus Arcobacter.</title>
        <authorList>
            <person name="Perez-Cataluna A."/>
            <person name="Figueras M.J."/>
        </authorList>
    </citation>
    <scope>NUCLEOTIDE SEQUENCE [LARGE SCALE GENOMIC DNA]</scope>
    <source>
        <strain evidence="10 12">CECT 7835</strain>
    </source>
</reference>
<dbReference type="PROSITE" id="PS51379">
    <property type="entry name" value="4FE4S_FER_2"/>
    <property type="match status" value="2"/>
</dbReference>
<dbReference type="InterPro" id="IPR017900">
    <property type="entry name" value="4Fe4S_Fe_S_CS"/>
</dbReference>
<evidence type="ECO:0000313" key="12">
    <source>
        <dbReference type="Proteomes" id="UP000289193"/>
    </source>
</evidence>
<evidence type="ECO:0000256" key="4">
    <source>
        <dbReference type="ARBA" id="ARBA00022737"/>
    </source>
</evidence>
<gene>
    <name evidence="9" type="primary">napF</name>
    <name evidence="9" type="ORF">ABIV_2619</name>
    <name evidence="10" type="ORF">CRV05_08755</name>
</gene>
<accession>A0AAX2A766</accession>
<feature type="domain" description="4Fe-4S ferredoxin-type" evidence="8">
    <location>
        <begin position="62"/>
        <end position="93"/>
    </location>
</feature>
<dbReference type="PROSITE" id="PS00198">
    <property type="entry name" value="4FE4S_FER_1"/>
    <property type="match status" value="1"/>
</dbReference>
<dbReference type="GO" id="GO:0046872">
    <property type="term" value="F:metal ion binding"/>
    <property type="evidence" value="ECO:0007669"/>
    <property type="project" value="UniProtKB-KW"/>
</dbReference>
<evidence type="ECO:0000256" key="3">
    <source>
        <dbReference type="ARBA" id="ARBA00022723"/>
    </source>
</evidence>
<keyword evidence="6" id="KW-0408">Iron</keyword>
<dbReference type="PANTHER" id="PTHR43687">
    <property type="entry name" value="ADENYLYLSULFATE REDUCTASE, BETA SUBUNIT"/>
    <property type="match status" value="1"/>
</dbReference>
<evidence type="ECO:0000313" key="10">
    <source>
        <dbReference type="EMBL" id="RXK09810.1"/>
    </source>
</evidence>
<keyword evidence="3" id="KW-0479">Metal-binding</keyword>
<dbReference type="PANTHER" id="PTHR43687:SF6">
    <property type="entry name" value="L-ASPARTATE SEMIALDEHYDE SULFURTRANSFERASE IRON-SULFUR SUBUNIT"/>
    <property type="match status" value="1"/>
</dbReference>
<evidence type="ECO:0000256" key="5">
    <source>
        <dbReference type="ARBA" id="ARBA00022982"/>
    </source>
</evidence>
<sequence>MRRRELFNSLASSFTKKKEEQVEFIRPPYNEDKSLFFKECPSCEAPCVTLCEEDIIVIAEDKTPIIDFSKGGCTYCGECAKACEYEVLIEDSNQKISAKVEIDMLKCLSWNNTMCFSCKDPCLDDAIEFLGMFRPSVLEDKCTNCGFCINVCPSEAISVKGV</sequence>
<keyword evidence="1" id="KW-0813">Transport</keyword>
<dbReference type="InterPro" id="IPR050572">
    <property type="entry name" value="Fe-S_Ferredoxin"/>
</dbReference>
<keyword evidence="4" id="KW-0677">Repeat</keyword>
<evidence type="ECO:0000313" key="9">
    <source>
        <dbReference type="EMBL" id="AXH13585.1"/>
    </source>
</evidence>
<dbReference type="EMBL" id="CP031217">
    <property type="protein sequence ID" value="AXH13585.1"/>
    <property type="molecule type" value="Genomic_DNA"/>
</dbReference>
<evidence type="ECO:0000256" key="1">
    <source>
        <dbReference type="ARBA" id="ARBA00022448"/>
    </source>
</evidence>
<dbReference type="AlphaFoldDB" id="A0AAX2A766"/>
<protein>
    <submittedName>
        <fullName evidence="9 10">Ferredoxin</fullName>
    </submittedName>
</protein>
<keyword evidence="2" id="KW-0004">4Fe-4S</keyword>
<dbReference type="RefSeq" id="WP_114840363.1">
    <property type="nucleotide sequence ID" value="NZ_CP031217.1"/>
</dbReference>
<evidence type="ECO:0000313" key="11">
    <source>
        <dbReference type="Proteomes" id="UP000253850"/>
    </source>
</evidence>